<dbReference type="InParanoid" id="A0A6P8YKQ8"/>
<dbReference type="OrthoDB" id="2789670at2759"/>
<evidence type="ECO:0000256" key="16">
    <source>
        <dbReference type="SAM" id="MobiDB-lite"/>
    </source>
</evidence>
<dbReference type="GeneID" id="117642843"/>
<dbReference type="KEGG" id="tpal:117642843"/>
<evidence type="ECO:0000256" key="15">
    <source>
        <dbReference type="RuleBase" id="RU000461"/>
    </source>
</evidence>
<evidence type="ECO:0000313" key="18">
    <source>
        <dbReference type="RefSeq" id="XP_034237326.1"/>
    </source>
</evidence>
<dbReference type="AlphaFoldDB" id="A0A6P8YKQ8"/>
<organism evidence="18">
    <name type="scientific">Thrips palmi</name>
    <name type="common">Melon thrips</name>
    <dbReference type="NCBI Taxonomy" id="161013"/>
    <lineage>
        <taxon>Eukaryota</taxon>
        <taxon>Metazoa</taxon>
        <taxon>Ecdysozoa</taxon>
        <taxon>Arthropoda</taxon>
        <taxon>Hexapoda</taxon>
        <taxon>Insecta</taxon>
        <taxon>Pterygota</taxon>
        <taxon>Neoptera</taxon>
        <taxon>Paraneoptera</taxon>
        <taxon>Thysanoptera</taxon>
        <taxon>Terebrantia</taxon>
        <taxon>Thripoidea</taxon>
        <taxon>Thripidae</taxon>
        <taxon>Thrips</taxon>
    </lineage>
</organism>
<evidence type="ECO:0000256" key="8">
    <source>
        <dbReference type="ARBA" id="ARBA00022824"/>
    </source>
</evidence>
<dbReference type="CDD" id="cd11056">
    <property type="entry name" value="CYP6-like"/>
    <property type="match status" value="1"/>
</dbReference>
<keyword evidence="7 14" id="KW-0479">Metal-binding</keyword>
<dbReference type="Pfam" id="PF00067">
    <property type="entry name" value="p450"/>
    <property type="match status" value="1"/>
</dbReference>
<dbReference type="Proteomes" id="UP000515158">
    <property type="component" value="Unplaced"/>
</dbReference>
<dbReference type="RefSeq" id="XP_034237326.1">
    <property type="nucleotide sequence ID" value="XM_034381435.1"/>
</dbReference>
<dbReference type="SUPFAM" id="SSF48264">
    <property type="entry name" value="Cytochrome P450"/>
    <property type="match status" value="1"/>
</dbReference>
<comment type="cofactor">
    <cofactor evidence="1 14">
        <name>heme</name>
        <dbReference type="ChEBI" id="CHEBI:30413"/>
    </cofactor>
</comment>
<keyword evidence="10 15" id="KW-0560">Oxidoreductase</keyword>
<dbReference type="Gene3D" id="1.10.630.10">
    <property type="entry name" value="Cytochrome P450"/>
    <property type="match status" value="1"/>
</dbReference>
<keyword evidence="17" id="KW-1185">Reference proteome</keyword>
<keyword evidence="13" id="KW-0472">Membrane</keyword>
<dbReference type="InterPro" id="IPR017972">
    <property type="entry name" value="Cyt_P450_CS"/>
</dbReference>
<evidence type="ECO:0000256" key="2">
    <source>
        <dbReference type="ARBA" id="ARBA00003690"/>
    </source>
</evidence>
<evidence type="ECO:0000256" key="12">
    <source>
        <dbReference type="ARBA" id="ARBA00023033"/>
    </source>
</evidence>
<protein>
    <submittedName>
        <fullName evidence="18">Cytochrome P450 6a22-like isoform X1</fullName>
    </submittedName>
</protein>
<dbReference type="PRINTS" id="PR00465">
    <property type="entry name" value="EP450IV"/>
</dbReference>
<evidence type="ECO:0000256" key="5">
    <source>
        <dbReference type="ARBA" id="ARBA00010617"/>
    </source>
</evidence>
<dbReference type="GO" id="GO:0020037">
    <property type="term" value="F:heme binding"/>
    <property type="evidence" value="ECO:0007669"/>
    <property type="project" value="InterPro"/>
</dbReference>
<evidence type="ECO:0000256" key="11">
    <source>
        <dbReference type="ARBA" id="ARBA00023004"/>
    </source>
</evidence>
<feature type="region of interest" description="Disordered" evidence="16">
    <location>
        <begin position="557"/>
        <end position="580"/>
    </location>
</feature>
<dbReference type="GO" id="GO:0004497">
    <property type="term" value="F:monooxygenase activity"/>
    <property type="evidence" value="ECO:0007669"/>
    <property type="project" value="UniProtKB-KW"/>
</dbReference>
<dbReference type="GO" id="GO:0016705">
    <property type="term" value="F:oxidoreductase activity, acting on paired donors, with incorporation or reduction of molecular oxygen"/>
    <property type="evidence" value="ECO:0007669"/>
    <property type="project" value="InterPro"/>
</dbReference>
<dbReference type="InterPro" id="IPR001128">
    <property type="entry name" value="Cyt_P450"/>
</dbReference>
<evidence type="ECO:0000313" key="17">
    <source>
        <dbReference type="Proteomes" id="UP000515158"/>
    </source>
</evidence>
<evidence type="ECO:0000256" key="10">
    <source>
        <dbReference type="ARBA" id="ARBA00023002"/>
    </source>
</evidence>
<dbReference type="GO" id="GO:0005789">
    <property type="term" value="C:endoplasmic reticulum membrane"/>
    <property type="evidence" value="ECO:0007669"/>
    <property type="project" value="UniProtKB-SubCell"/>
</dbReference>
<evidence type="ECO:0000256" key="9">
    <source>
        <dbReference type="ARBA" id="ARBA00022848"/>
    </source>
</evidence>
<dbReference type="GO" id="GO:0005506">
    <property type="term" value="F:iron ion binding"/>
    <property type="evidence" value="ECO:0007669"/>
    <property type="project" value="InterPro"/>
</dbReference>
<gene>
    <name evidence="18" type="primary">LOC117642843</name>
</gene>
<dbReference type="InterPro" id="IPR036396">
    <property type="entry name" value="Cyt_P450_sf"/>
</dbReference>
<keyword evidence="6 14" id="KW-0349">Heme</keyword>
<dbReference type="PRINTS" id="PR00385">
    <property type="entry name" value="P450"/>
</dbReference>
<comment type="function">
    <text evidence="2">May be involved in the metabolism of insect hormones and in the breakdown of synthetic insecticides.</text>
</comment>
<feature type="binding site" description="axial binding residue" evidence="14">
    <location>
        <position position="503"/>
    </location>
    <ligand>
        <name>heme</name>
        <dbReference type="ChEBI" id="CHEBI:30413"/>
    </ligand>
    <ligandPart>
        <name>Fe</name>
        <dbReference type="ChEBI" id="CHEBI:18248"/>
    </ligandPart>
</feature>
<keyword evidence="12 15" id="KW-0503">Monooxygenase</keyword>
<evidence type="ECO:0000256" key="6">
    <source>
        <dbReference type="ARBA" id="ARBA00022617"/>
    </source>
</evidence>
<name>A0A6P8YKQ8_THRPL</name>
<keyword evidence="8" id="KW-0256">Endoplasmic reticulum</keyword>
<evidence type="ECO:0000256" key="1">
    <source>
        <dbReference type="ARBA" id="ARBA00001971"/>
    </source>
</evidence>
<evidence type="ECO:0000256" key="3">
    <source>
        <dbReference type="ARBA" id="ARBA00004174"/>
    </source>
</evidence>
<evidence type="ECO:0000256" key="14">
    <source>
        <dbReference type="PIRSR" id="PIRSR602403-1"/>
    </source>
</evidence>
<sequence length="580" mass="63026">MAAALLTTVTSVASRTTATSVSSLTTAASVATLPTSNSVAALAMEHTCSGNVTPLWTVTGSLALVILALVVRTGSLAGLFGKLAALVRSPRAPSAASAPAEVPEALLLQEAYRAAGGPCVALRGRQLLVTRLDVIHRVCHDHGLFPNRGLPKNEKANPLSLHLFSLEDKRWSVVRAVMSPAFTQAKLKAVFPLHATGTLQNIVDSTIGDQLYADVEIKDVMERFVTDDVGRTLFGVECRALERPGNPMHAHCAEAFSNSAWWRRLRQRLMDVCPRVAVHIPYRNSTARFFQKIVRDLRTAREAKKSSHSTLLDSMIQAENEMEKADAAQGRMLRSVHAPQMFATFRAGFEATAPTLAFALLELAHNQDVQRRLQEELDLHAQQDGGDAGEAVFTAQSLADMTYLDCVVKETLRKYPPNATLIRHASSRCTLPGTEGDEAVTVEEGTRLVVPVYAVHHDPAYFPEPEAFRPERFLPAAESRGDSTVAPANLKAYLPFGLGRRHCVARRFALQEVKMGLAAVLHRFHVSPCAATPSLPPPFLAGRSIVLALKDHCTLRVSPRRPRGPEPSSPVSTVLNKSLP</sequence>
<evidence type="ECO:0000256" key="4">
    <source>
        <dbReference type="ARBA" id="ARBA00004406"/>
    </source>
</evidence>
<accession>A0A6P8YKQ8</accession>
<dbReference type="PANTHER" id="PTHR24292:SF104">
    <property type="entry name" value="CYTOCHROME P450 308A1-RELATED"/>
    <property type="match status" value="1"/>
</dbReference>
<comment type="subcellular location">
    <subcellularLocation>
        <location evidence="4">Endoplasmic reticulum membrane</location>
        <topology evidence="4">Peripheral membrane protein</topology>
    </subcellularLocation>
    <subcellularLocation>
        <location evidence="3">Microsome membrane</location>
        <topology evidence="3">Peripheral membrane protein</topology>
    </subcellularLocation>
</comment>
<keyword evidence="11 14" id="KW-0408">Iron</keyword>
<evidence type="ECO:0000256" key="13">
    <source>
        <dbReference type="ARBA" id="ARBA00023136"/>
    </source>
</evidence>
<proteinExistence type="inferred from homology"/>
<keyword evidence="9" id="KW-0492">Microsome</keyword>
<dbReference type="PROSITE" id="PS00086">
    <property type="entry name" value="CYTOCHROME_P450"/>
    <property type="match status" value="1"/>
</dbReference>
<reference evidence="18" key="1">
    <citation type="submission" date="2025-08" db="UniProtKB">
        <authorList>
            <consortium name="RefSeq"/>
        </authorList>
    </citation>
    <scope>IDENTIFICATION</scope>
    <source>
        <tissue evidence="18">Total insect</tissue>
    </source>
</reference>
<evidence type="ECO:0000256" key="7">
    <source>
        <dbReference type="ARBA" id="ARBA00022723"/>
    </source>
</evidence>
<dbReference type="InterPro" id="IPR002403">
    <property type="entry name" value="Cyt_P450_E_grp-IV"/>
</dbReference>
<dbReference type="InterPro" id="IPR050476">
    <property type="entry name" value="Insect_CytP450_Detox"/>
</dbReference>
<dbReference type="PANTHER" id="PTHR24292">
    <property type="entry name" value="CYTOCHROME P450"/>
    <property type="match status" value="1"/>
</dbReference>
<comment type="similarity">
    <text evidence="5 15">Belongs to the cytochrome P450 family.</text>
</comment>